<sequence length="182" mass="19626">MAVDALRDMRRDVMPEVHPQSVSPSSSTGATVTCASDASSTTLPQDALARRLVDAYFRNVNRAYPFVDREKVLRDLEMAADDGDAASGSGSGATLLYLIMAIGCTTLQRAGQISSDVAAKFHVNYTEILQECFGREEDVESVQILVLLALYSFFDPNGASAWSIVGMVSRQAILLGLSRRSA</sequence>
<dbReference type="InterPro" id="IPR007219">
    <property type="entry name" value="XnlR_reg_dom"/>
</dbReference>
<dbReference type="CDD" id="cd12148">
    <property type="entry name" value="fungal_TF_MHR"/>
    <property type="match status" value="1"/>
</dbReference>
<evidence type="ECO:0000256" key="4">
    <source>
        <dbReference type="ARBA" id="ARBA00023015"/>
    </source>
</evidence>
<evidence type="ECO:0000256" key="2">
    <source>
        <dbReference type="ARBA" id="ARBA00022723"/>
    </source>
</evidence>
<evidence type="ECO:0000256" key="1">
    <source>
        <dbReference type="ARBA" id="ARBA00004123"/>
    </source>
</evidence>
<accession>A0ABR3YZK1</accession>
<name>A0ABR3YZK1_9PEZI</name>
<dbReference type="InterPro" id="IPR052202">
    <property type="entry name" value="Yeast_MetPath_Reg"/>
</dbReference>
<keyword evidence="5" id="KW-0238">DNA-binding</keyword>
<dbReference type="PANTHER" id="PTHR47782">
    <property type="entry name" value="ZN(II)2CYS6 TRANSCRIPTION FACTOR (EUROFUNG)-RELATED"/>
    <property type="match status" value="1"/>
</dbReference>
<evidence type="ECO:0000256" key="7">
    <source>
        <dbReference type="ARBA" id="ARBA00023242"/>
    </source>
</evidence>
<keyword evidence="3" id="KW-0862">Zinc</keyword>
<keyword evidence="2" id="KW-0479">Metal-binding</keyword>
<evidence type="ECO:0000256" key="6">
    <source>
        <dbReference type="ARBA" id="ARBA00023163"/>
    </source>
</evidence>
<evidence type="ECO:0000256" key="8">
    <source>
        <dbReference type="SAM" id="MobiDB-lite"/>
    </source>
</evidence>
<evidence type="ECO:0000256" key="3">
    <source>
        <dbReference type="ARBA" id="ARBA00022833"/>
    </source>
</evidence>
<evidence type="ECO:0000256" key="5">
    <source>
        <dbReference type="ARBA" id="ARBA00023125"/>
    </source>
</evidence>
<evidence type="ECO:0000313" key="11">
    <source>
        <dbReference type="Proteomes" id="UP001583186"/>
    </source>
</evidence>
<dbReference type="EMBL" id="JAWCUI010000038">
    <property type="protein sequence ID" value="KAL1893351.1"/>
    <property type="molecule type" value="Genomic_DNA"/>
</dbReference>
<proteinExistence type="predicted"/>
<keyword evidence="11" id="KW-1185">Reference proteome</keyword>
<evidence type="ECO:0000313" key="10">
    <source>
        <dbReference type="EMBL" id="KAL1893351.1"/>
    </source>
</evidence>
<keyword evidence="4" id="KW-0805">Transcription regulation</keyword>
<reference evidence="10 11" key="1">
    <citation type="journal article" date="2024" name="IMA Fungus">
        <title>IMA Genome - F19 : A genome assembly and annotation guide to empower mycologists, including annotated draft genome sequences of Ceratocystis pirilliformis, Diaporthe australafricana, Fusarium ophioides, Paecilomyces lecythidis, and Sporothrix stenoceras.</title>
        <authorList>
            <person name="Aylward J."/>
            <person name="Wilson A.M."/>
            <person name="Visagie C.M."/>
            <person name="Spraker J."/>
            <person name="Barnes I."/>
            <person name="Buitendag C."/>
            <person name="Ceriani C."/>
            <person name="Del Mar Angel L."/>
            <person name="du Plessis D."/>
            <person name="Fuchs T."/>
            <person name="Gasser K."/>
            <person name="Kramer D."/>
            <person name="Li W."/>
            <person name="Munsamy K."/>
            <person name="Piso A."/>
            <person name="Price J.L."/>
            <person name="Sonnekus B."/>
            <person name="Thomas C."/>
            <person name="van der Nest A."/>
            <person name="van Dijk A."/>
            <person name="van Heerden A."/>
            <person name="van Vuuren N."/>
            <person name="Yilmaz N."/>
            <person name="Duong T.A."/>
            <person name="van der Merwe N.A."/>
            <person name="Wingfield M.J."/>
            <person name="Wingfield B.D."/>
        </authorList>
    </citation>
    <scope>NUCLEOTIDE SEQUENCE [LARGE SCALE GENOMIC DNA]</scope>
    <source>
        <strain evidence="10 11">CMW 5346</strain>
    </source>
</reference>
<feature type="domain" description="Xylanolytic transcriptional activator regulatory" evidence="9">
    <location>
        <begin position="54"/>
        <end position="181"/>
    </location>
</feature>
<feature type="region of interest" description="Disordered" evidence="8">
    <location>
        <begin position="1"/>
        <end position="37"/>
    </location>
</feature>
<dbReference type="Pfam" id="PF04082">
    <property type="entry name" value="Fungal_trans"/>
    <property type="match status" value="1"/>
</dbReference>
<dbReference type="PANTHER" id="PTHR47782:SF7">
    <property type="entry name" value="PROTEIN STB5"/>
    <property type="match status" value="1"/>
</dbReference>
<dbReference type="Proteomes" id="UP001583186">
    <property type="component" value="Unassembled WGS sequence"/>
</dbReference>
<gene>
    <name evidence="10" type="primary">STB5_1</name>
    <name evidence="10" type="ORF">Sste5346_006529</name>
</gene>
<organism evidence="10 11">
    <name type="scientific">Sporothrix stenoceras</name>
    <dbReference type="NCBI Taxonomy" id="5173"/>
    <lineage>
        <taxon>Eukaryota</taxon>
        <taxon>Fungi</taxon>
        <taxon>Dikarya</taxon>
        <taxon>Ascomycota</taxon>
        <taxon>Pezizomycotina</taxon>
        <taxon>Sordariomycetes</taxon>
        <taxon>Sordariomycetidae</taxon>
        <taxon>Ophiostomatales</taxon>
        <taxon>Ophiostomataceae</taxon>
        <taxon>Sporothrix</taxon>
    </lineage>
</organism>
<protein>
    <submittedName>
        <fullName evidence="10">Rac GTPase-activating protein BCR/ABR</fullName>
    </submittedName>
</protein>
<keyword evidence="6" id="KW-0804">Transcription</keyword>
<evidence type="ECO:0000259" key="9">
    <source>
        <dbReference type="Pfam" id="PF04082"/>
    </source>
</evidence>
<feature type="compositionally biased region" description="Polar residues" evidence="8">
    <location>
        <begin position="20"/>
        <end position="37"/>
    </location>
</feature>
<feature type="compositionally biased region" description="Basic and acidic residues" evidence="8">
    <location>
        <begin position="1"/>
        <end position="15"/>
    </location>
</feature>
<keyword evidence="7" id="KW-0539">Nucleus</keyword>
<comment type="caution">
    <text evidence="10">The sequence shown here is derived from an EMBL/GenBank/DDBJ whole genome shotgun (WGS) entry which is preliminary data.</text>
</comment>
<comment type="subcellular location">
    <subcellularLocation>
        <location evidence="1">Nucleus</location>
    </subcellularLocation>
</comment>